<evidence type="ECO:0000256" key="6">
    <source>
        <dbReference type="ARBA" id="ARBA00022989"/>
    </source>
</evidence>
<comment type="caution">
    <text evidence="11">The sequence shown here is derived from an EMBL/GenBank/DDBJ whole genome shotgun (WGS) entry which is preliminary data.</text>
</comment>
<dbReference type="OrthoDB" id="4964541at2"/>
<sequence length="200" mass="21673">MTEGTHAPPPRGPSRVPERLDGPALLRAVDRLSAIAGRCADLALVAICAMVTYEALARYVLHAPTRWTSDVATTLLLWLTFVAMAQSLRQRRMIRITALIGGRSPTAARLIELFSLVVIGGFSAMAVWLCWGEMLESIAMGRRTASMLQLPQWIVEAPVVIGFALLSLQAFADAARLWLRPAPDFGHGDAGDLPGERDTA</sequence>
<feature type="transmembrane region" description="Helical" evidence="9">
    <location>
        <begin position="110"/>
        <end position="131"/>
    </location>
</feature>
<dbReference type="Pfam" id="PF04290">
    <property type="entry name" value="DctQ"/>
    <property type="match status" value="1"/>
</dbReference>
<dbReference type="InterPro" id="IPR007387">
    <property type="entry name" value="TRAP_DctQ"/>
</dbReference>
<reference evidence="11 12" key="1">
    <citation type="submission" date="2018-04" db="EMBL/GenBank/DDBJ databases">
        <title>Genomic Encyclopedia of Archaeal and Bacterial Type Strains, Phase II (KMG-II): from individual species to whole genera.</title>
        <authorList>
            <person name="Goeker M."/>
        </authorList>
    </citation>
    <scope>NUCLEOTIDE SEQUENCE [LARGE SCALE GENOMIC DNA]</scope>
    <source>
        <strain evidence="11 12">DSM 19783</strain>
    </source>
</reference>
<dbReference type="GO" id="GO:0015740">
    <property type="term" value="P:C4-dicarboxylate transport"/>
    <property type="evidence" value="ECO:0007669"/>
    <property type="project" value="TreeGrafter"/>
</dbReference>
<comment type="subunit">
    <text evidence="9">The complex comprises the extracytoplasmic solute receptor protein and the two transmembrane proteins.</text>
</comment>
<name>A0A8E3AQ98_9RHOB</name>
<evidence type="ECO:0000256" key="3">
    <source>
        <dbReference type="ARBA" id="ARBA00022475"/>
    </source>
</evidence>
<keyword evidence="3" id="KW-1003">Cell membrane</keyword>
<keyword evidence="4 9" id="KW-0997">Cell inner membrane</keyword>
<comment type="subcellular location">
    <subcellularLocation>
        <location evidence="1 9">Cell inner membrane</location>
        <topology evidence="1 9">Multi-pass membrane protein</topology>
    </subcellularLocation>
</comment>
<evidence type="ECO:0000256" key="4">
    <source>
        <dbReference type="ARBA" id="ARBA00022519"/>
    </source>
</evidence>
<keyword evidence="2 9" id="KW-0813">Transport</keyword>
<comment type="similarity">
    <text evidence="8 9">Belongs to the TRAP transporter small permease family.</text>
</comment>
<dbReference type="PANTHER" id="PTHR35011:SF10">
    <property type="entry name" value="TRAP TRANSPORTER SMALL PERMEASE PROTEIN"/>
    <property type="match status" value="1"/>
</dbReference>
<keyword evidence="7 9" id="KW-0472">Membrane</keyword>
<keyword evidence="12" id="KW-1185">Reference proteome</keyword>
<feature type="transmembrane region" description="Helical" evidence="9">
    <location>
        <begin position="67"/>
        <end position="89"/>
    </location>
</feature>
<keyword evidence="5 9" id="KW-0812">Transmembrane</keyword>
<organism evidence="11 12">
    <name type="scientific">Rhodovulum kholense</name>
    <dbReference type="NCBI Taxonomy" id="453584"/>
    <lineage>
        <taxon>Bacteria</taxon>
        <taxon>Pseudomonadati</taxon>
        <taxon>Pseudomonadota</taxon>
        <taxon>Alphaproteobacteria</taxon>
        <taxon>Rhodobacterales</taxon>
        <taxon>Paracoccaceae</taxon>
        <taxon>Rhodovulum</taxon>
    </lineage>
</organism>
<keyword evidence="6 9" id="KW-1133">Transmembrane helix</keyword>
<evidence type="ECO:0000256" key="7">
    <source>
        <dbReference type="ARBA" id="ARBA00023136"/>
    </source>
</evidence>
<feature type="transmembrane region" description="Helical" evidence="9">
    <location>
        <begin position="151"/>
        <end position="172"/>
    </location>
</feature>
<dbReference type="EMBL" id="QAYC01000008">
    <property type="protein sequence ID" value="PTW48361.1"/>
    <property type="molecule type" value="Genomic_DNA"/>
</dbReference>
<evidence type="ECO:0000256" key="1">
    <source>
        <dbReference type="ARBA" id="ARBA00004429"/>
    </source>
</evidence>
<dbReference type="GO" id="GO:0022857">
    <property type="term" value="F:transmembrane transporter activity"/>
    <property type="evidence" value="ECO:0007669"/>
    <property type="project" value="UniProtKB-UniRule"/>
</dbReference>
<evidence type="ECO:0000259" key="10">
    <source>
        <dbReference type="Pfam" id="PF04290"/>
    </source>
</evidence>
<dbReference type="PANTHER" id="PTHR35011">
    <property type="entry name" value="2,3-DIKETO-L-GULONATE TRAP TRANSPORTER SMALL PERMEASE PROTEIN YIAM"/>
    <property type="match status" value="1"/>
</dbReference>
<evidence type="ECO:0000313" key="11">
    <source>
        <dbReference type="EMBL" id="PTW48361.1"/>
    </source>
</evidence>
<dbReference type="Proteomes" id="UP000244037">
    <property type="component" value="Unassembled WGS sequence"/>
</dbReference>
<feature type="transmembrane region" description="Helical" evidence="9">
    <location>
        <begin position="42"/>
        <end position="61"/>
    </location>
</feature>
<protein>
    <recommendedName>
        <fullName evidence="9">TRAP transporter small permease protein</fullName>
    </recommendedName>
</protein>
<proteinExistence type="inferred from homology"/>
<evidence type="ECO:0000256" key="8">
    <source>
        <dbReference type="ARBA" id="ARBA00038436"/>
    </source>
</evidence>
<dbReference type="AlphaFoldDB" id="A0A8E3AQ98"/>
<dbReference type="InterPro" id="IPR055348">
    <property type="entry name" value="DctQ"/>
</dbReference>
<evidence type="ECO:0000256" key="2">
    <source>
        <dbReference type="ARBA" id="ARBA00022448"/>
    </source>
</evidence>
<evidence type="ECO:0000256" key="9">
    <source>
        <dbReference type="RuleBase" id="RU369079"/>
    </source>
</evidence>
<gene>
    <name evidence="11" type="ORF">C8N38_108114</name>
</gene>
<evidence type="ECO:0000256" key="5">
    <source>
        <dbReference type="ARBA" id="ARBA00022692"/>
    </source>
</evidence>
<accession>A0A8E3AQ98</accession>
<dbReference type="GO" id="GO:0005886">
    <property type="term" value="C:plasma membrane"/>
    <property type="evidence" value="ECO:0007669"/>
    <property type="project" value="UniProtKB-SubCell"/>
</dbReference>
<evidence type="ECO:0000313" key="12">
    <source>
        <dbReference type="Proteomes" id="UP000244037"/>
    </source>
</evidence>
<comment type="function">
    <text evidence="9">Part of the tripartite ATP-independent periplasmic (TRAP) transport system.</text>
</comment>
<feature type="domain" description="Tripartite ATP-independent periplasmic transporters DctQ component" evidence="10">
    <location>
        <begin position="47"/>
        <end position="179"/>
    </location>
</feature>